<keyword evidence="1" id="KW-0812">Transmembrane</keyword>
<dbReference type="Proteomes" id="UP001320831">
    <property type="component" value="Unassembled WGS sequence"/>
</dbReference>
<name>A0ABT2LJ78_9HYPH</name>
<reference evidence="3 4" key="1">
    <citation type="submission" date="2022-09" db="EMBL/GenBank/DDBJ databases">
        <title>Chelativorans salina sp. nov., a novel slightly halophilic bacterium isolated from a saline lake sediment enrichment.</title>
        <authorList>
            <person name="Gao L."/>
            <person name="Fang B.-Z."/>
            <person name="Li W.-J."/>
        </authorList>
    </citation>
    <scope>NUCLEOTIDE SEQUENCE [LARGE SCALE GENOMIC DNA]</scope>
    <source>
        <strain evidence="3 4">EGI FJ00035</strain>
    </source>
</reference>
<keyword evidence="4" id="KW-1185">Reference proteome</keyword>
<dbReference type="Pfam" id="PF01478">
    <property type="entry name" value="Peptidase_A24"/>
    <property type="match status" value="1"/>
</dbReference>
<keyword evidence="3" id="KW-0378">Hydrolase</keyword>
<keyword evidence="1" id="KW-0472">Membrane</keyword>
<feature type="transmembrane region" description="Helical" evidence="1">
    <location>
        <begin position="67"/>
        <end position="87"/>
    </location>
</feature>
<gene>
    <name evidence="3" type="ORF">N5A92_06315</name>
</gene>
<organism evidence="3 4">
    <name type="scientific">Chelativorans salis</name>
    <dbReference type="NCBI Taxonomy" id="2978478"/>
    <lineage>
        <taxon>Bacteria</taxon>
        <taxon>Pseudomonadati</taxon>
        <taxon>Pseudomonadota</taxon>
        <taxon>Alphaproteobacteria</taxon>
        <taxon>Hyphomicrobiales</taxon>
        <taxon>Phyllobacteriaceae</taxon>
        <taxon>Chelativorans</taxon>
    </lineage>
</organism>
<accession>A0ABT2LJ78</accession>
<dbReference type="Gene3D" id="1.20.120.1220">
    <property type="match status" value="1"/>
</dbReference>
<proteinExistence type="predicted"/>
<comment type="caution">
    <text evidence="3">The sequence shown here is derived from an EMBL/GenBank/DDBJ whole genome shotgun (WGS) entry which is preliminary data.</text>
</comment>
<evidence type="ECO:0000259" key="2">
    <source>
        <dbReference type="Pfam" id="PF01478"/>
    </source>
</evidence>
<evidence type="ECO:0000313" key="3">
    <source>
        <dbReference type="EMBL" id="MCT7374646.1"/>
    </source>
</evidence>
<feature type="transmembrane region" description="Helical" evidence="1">
    <location>
        <begin position="154"/>
        <end position="172"/>
    </location>
</feature>
<feature type="transmembrane region" description="Helical" evidence="1">
    <location>
        <begin position="28"/>
        <end position="46"/>
    </location>
</feature>
<protein>
    <submittedName>
        <fullName evidence="3">Prepilin peptidase</fullName>
        <ecNumber evidence="3">3.4.23.43</ecNumber>
    </submittedName>
</protein>
<dbReference type="RefSeq" id="WP_260901134.1">
    <property type="nucleotide sequence ID" value="NZ_JAOCZP010000002.1"/>
</dbReference>
<evidence type="ECO:0000256" key="1">
    <source>
        <dbReference type="SAM" id="Phobius"/>
    </source>
</evidence>
<dbReference type="EMBL" id="JAOCZP010000002">
    <property type="protein sequence ID" value="MCT7374646.1"/>
    <property type="molecule type" value="Genomic_DNA"/>
</dbReference>
<dbReference type="GO" id="GO:0004190">
    <property type="term" value="F:aspartic-type endopeptidase activity"/>
    <property type="evidence" value="ECO:0007669"/>
    <property type="project" value="UniProtKB-EC"/>
</dbReference>
<dbReference type="InterPro" id="IPR000045">
    <property type="entry name" value="Prepilin_IV_endopep_pep"/>
</dbReference>
<sequence>MSAELPIAIIAAGLMIYAAYEDFTRWKIPNAVVLALVAAYAALALVRWMTPQEGDVLAELDGMRPSLYGDLAAGLLLFLIGFALWMIGMMGAGDAKLLFPVGLFVGWTLLLPFAVLLTVFGVLAYLLLKLPIPLRLQFVPGVLRLDEIRKTGKVPYGVVIVGAALVVMYGTYVGG</sequence>
<feature type="domain" description="Prepilin type IV endopeptidase peptidase" evidence="2">
    <location>
        <begin position="10"/>
        <end position="123"/>
    </location>
</feature>
<dbReference type="EC" id="3.4.23.43" evidence="3"/>
<feature type="transmembrane region" description="Helical" evidence="1">
    <location>
        <begin position="107"/>
        <end position="128"/>
    </location>
</feature>
<keyword evidence="1" id="KW-1133">Transmembrane helix</keyword>
<evidence type="ECO:0000313" key="4">
    <source>
        <dbReference type="Proteomes" id="UP001320831"/>
    </source>
</evidence>